<dbReference type="InterPro" id="IPR015914">
    <property type="entry name" value="PAPs_N"/>
</dbReference>
<dbReference type="Proteomes" id="UP001168883">
    <property type="component" value="Unassembled WGS sequence"/>
</dbReference>
<dbReference type="Gene3D" id="3.60.21.10">
    <property type="match status" value="1"/>
</dbReference>
<dbReference type="SMART" id="SM00060">
    <property type="entry name" value="FN3"/>
    <property type="match status" value="2"/>
</dbReference>
<dbReference type="SUPFAM" id="SSF49363">
    <property type="entry name" value="Purple acid phosphatase, N-terminal domain"/>
    <property type="match status" value="1"/>
</dbReference>
<comment type="caution">
    <text evidence="3">The sequence shown here is derived from an EMBL/GenBank/DDBJ whole genome shotgun (WGS) entry which is preliminary data.</text>
</comment>
<evidence type="ECO:0000259" key="2">
    <source>
        <dbReference type="PROSITE" id="PS50853"/>
    </source>
</evidence>
<feature type="domain" description="Fibronectin type-III" evidence="2">
    <location>
        <begin position="785"/>
        <end position="881"/>
    </location>
</feature>
<evidence type="ECO:0000313" key="3">
    <source>
        <dbReference type="EMBL" id="MDO3680186.1"/>
    </source>
</evidence>
<evidence type="ECO:0000313" key="4">
    <source>
        <dbReference type="Proteomes" id="UP001168883"/>
    </source>
</evidence>
<dbReference type="InterPro" id="IPR036116">
    <property type="entry name" value="FN3_sf"/>
</dbReference>
<dbReference type="InterPro" id="IPR008963">
    <property type="entry name" value="Purple_acid_Pase-like_N"/>
</dbReference>
<proteinExistence type="predicted"/>
<dbReference type="SUPFAM" id="SSF56300">
    <property type="entry name" value="Metallo-dependent phosphatases"/>
    <property type="match status" value="1"/>
</dbReference>
<dbReference type="CDD" id="cd00063">
    <property type="entry name" value="FN3"/>
    <property type="match status" value="1"/>
</dbReference>
<accession>A0ABT8VGR8</accession>
<dbReference type="InterPro" id="IPR004843">
    <property type="entry name" value="Calcineurin-like_PHP"/>
</dbReference>
<dbReference type="Pfam" id="PF00149">
    <property type="entry name" value="Metallophos"/>
    <property type="match status" value="1"/>
</dbReference>
<dbReference type="PANTHER" id="PTHR45867:SF3">
    <property type="entry name" value="ACID PHOSPHATASE TYPE 7"/>
    <property type="match status" value="1"/>
</dbReference>
<keyword evidence="4" id="KW-1185">Reference proteome</keyword>
<gene>
    <name evidence="3" type="ORF">Q3C12_24545</name>
</gene>
<dbReference type="SUPFAM" id="SSF49265">
    <property type="entry name" value="Fibronectin type III"/>
    <property type="match status" value="1"/>
</dbReference>
<dbReference type="EMBL" id="JAUMKJ010000037">
    <property type="protein sequence ID" value="MDO3680186.1"/>
    <property type="molecule type" value="Genomic_DNA"/>
</dbReference>
<dbReference type="InterPro" id="IPR029052">
    <property type="entry name" value="Metallo-depent_PP-like"/>
</dbReference>
<keyword evidence="1" id="KW-0732">Signal</keyword>
<sequence>MKPPGRPAEFTVATAQEKGVDQVNNGQKNGYPKRMWRRTVSLLLASLLFAFQWAGSAGAEEAADSRAAAAKETVAEWIFKDKGTDGVFPATGGVYKTSSTFRDVGTNTDQYTYDSGERSIRNQGWNDGTGKKYWLATISTKGFENLTLSSQQTSSSTGPRDFKVQFSTDQTNWTDLPGGNLVLEQTNFNCKNNSCKLIDAPLPSQADDNDLLYIRWVVNSTKNVSGGTVSSSGSSRIKDVIVKGDRKTGGPTPTLGVLQAPANGASDVAPNAAVSVKFNKAIALNNGPGVSIVDQNNTSLGNLSVGVVNSDTLAINHPDFAEGKSYTVTVPKELVRGAADDVPLASPIVWSFTTRGASVAGAPTLLNMTFNGDTKTSISFDWYTGTDVTGTVVQIVEASKAPGGSFPEQEAMTFTGTTEIVKTLMKSSDRSSNKTTSFANHKVTANNLKPGTKYKYRAGSGRADSWSPVGSFTTDHVNNHDFHFIYTTDTQGSSKGNFELWQDTFRRAIDHIGDPKFMLLTGDLVDDGDLEQQWQWFLGIPQKEFANVPFAPVVGNHEIEDHPNNNFYYHFNLPKSVGTGTEDGTVYSFEYGDALFMQINTQYEGDVDPYKADAGFKAQVDWMRNQVAKTDKKWKIVAMHKGAYSSGDNADAESDRVEFYRKYLIPVFDELGIDMVLEGHDHLYMRSHQMLGNKAIKDVVVDEQGNVVNPKGSVYLMGNSAAAKFYKINPNIKDFFSVKNAQPNKKMFVDVQVTDGILKFTSYTAAKNEPLAVYDQYSIKRTDGKPSRVENAKAELKSRSAVISWNAPASTSEPVRGYRIYEKNDKAGTNWSVYVPAVKGQTAYQYTVNNADPAKTYDFVIKAVGARSNSDPAEASTTANP</sequence>
<dbReference type="Gene3D" id="2.60.40.380">
    <property type="entry name" value="Purple acid phosphatase-like, N-terminal"/>
    <property type="match status" value="1"/>
</dbReference>
<dbReference type="InterPro" id="IPR013783">
    <property type="entry name" value="Ig-like_fold"/>
</dbReference>
<reference evidence="3" key="1">
    <citation type="submission" date="2023-07" db="EMBL/GenBank/DDBJ databases">
        <authorList>
            <person name="Aktuganov G."/>
            <person name="Boyko T."/>
            <person name="Delegan Y."/>
            <person name="Galimzianova N."/>
            <person name="Gilvanova E."/>
            <person name="Korobov V."/>
            <person name="Kuzmina L."/>
            <person name="Melentiev A."/>
            <person name="Milman P."/>
            <person name="Ryabova A."/>
            <person name="Stupak E."/>
            <person name="Yasakov T."/>
            <person name="Zharikova N."/>
            <person name="Zhurenko E."/>
        </authorList>
    </citation>
    <scope>NUCLEOTIDE SEQUENCE</scope>
    <source>
        <strain evidence="3">IB-739</strain>
    </source>
</reference>
<dbReference type="PANTHER" id="PTHR45867">
    <property type="entry name" value="PURPLE ACID PHOSPHATASE"/>
    <property type="match status" value="1"/>
</dbReference>
<dbReference type="Pfam" id="PF16656">
    <property type="entry name" value="Pur_ac_phosph_N"/>
    <property type="match status" value="1"/>
</dbReference>
<dbReference type="RefSeq" id="WP_302880463.1">
    <property type="nucleotide sequence ID" value="NZ_JARLKN010000021.1"/>
</dbReference>
<dbReference type="InterPro" id="IPR032812">
    <property type="entry name" value="SbsA_Ig"/>
</dbReference>
<dbReference type="Gene3D" id="2.60.40.10">
    <property type="entry name" value="Immunoglobulins"/>
    <property type="match status" value="1"/>
</dbReference>
<dbReference type="Pfam" id="PF13205">
    <property type="entry name" value="Big_5"/>
    <property type="match status" value="1"/>
</dbReference>
<dbReference type="InterPro" id="IPR003961">
    <property type="entry name" value="FN3_dom"/>
</dbReference>
<evidence type="ECO:0000256" key="1">
    <source>
        <dbReference type="ARBA" id="ARBA00022729"/>
    </source>
</evidence>
<dbReference type="PROSITE" id="PS50853">
    <property type="entry name" value="FN3"/>
    <property type="match status" value="1"/>
</dbReference>
<organism evidence="3 4">
    <name type="scientific">Paenibacillus ehimensis</name>
    <dbReference type="NCBI Taxonomy" id="79264"/>
    <lineage>
        <taxon>Bacteria</taxon>
        <taxon>Bacillati</taxon>
        <taxon>Bacillota</taxon>
        <taxon>Bacilli</taxon>
        <taxon>Bacillales</taxon>
        <taxon>Paenibacillaceae</taxon>
        <taxon>Paenibacillus</taxon>
    </lineage>
</organism>
<protein>
    <submittedName>
        <fullName evidence="3">Metallophosphoesterase</fullName>
    </submittedName>
</protein>
<dbReference type="Pfam" id="PF00041">
    <property type="entry name" value="fn3"/>
    <property type="match status" value="1"/>
</dbReference>
<name>A0ABT8VGR8_9BACL</name>